<accession>A0A821K738</accession>
<evidence type="ECO:0000313" key="3">
    <source>
        <dbReference type="Proteomes" id="UP000663873"/>
    </source>
</evidence>
<feature type="non-terminal residue" evidence="2">
    <location>
        <position position="1"/>
    </location>
</feature>
<dbReference type="AlphaFoldDB" id="A0A821K738"/>
<feature type="compositionally biased region" description="Low complexity" evidence="1">
    <location>
        <begin position="252"/>
        <end position="275"/>
    </location>
</feature>
<organism evidence="2 3">
    <name type="scientific">Rotaria socialis</name>
    <dbReference type="NCBI Taxonomy" id="392032"/>
    <lineage>
        <taxon>Eukaryota</taxon>
        <taxon>Metazoa</taxon>
        <taxon>Spiralia</taxon>
        <taxon>Gnathifera</taxon>
        <taxon>Rotifera</taxon>
        <taxon>Eurotatoria</taxon>
        <taxon>Bdelloidea</taxon>
        <taxon>Philodinida</taxon>
        <taxon>Philodinidae</taxon>
        <taxon>Rotaria</taxon>
    </lineage>
</organism>
<evidence type="ECO:0000256" key="1">
    <source>
        <dbReference type="SAM" id="MobiDB-lite"/>
    </source>
</evidence>
<gene>
    <name evidence="2" type="ORF">UJA718_LOCUS37710</name>
</gene>
<name>A0A821K738_9BILA</name>
<protein>
    <submittedName>
        <fullName evidence="2">Uncharacterized protein</fullName>
    </submittedName>
</protein>
<feature type="non-terminal residue" evidence="2">
    <location>
        <position position="306"/>
    </location>
</feature>
<proteinExistence type="predicted"/>
<reference evidence="2" key="1">
    <citation type="submission" date="2021-02" db="EMBL/GenBank/DDBJ databases">
        <authorList>
            <person name="Nowell W R."/>
        </authorList>
    </citation>
    <scope>NUCLEOTIDE SEQUENCE</scope>
</reference>
<evidence type="ECO:0000313" key="2">
    <source>
        <dbReference type="EMBL" id="CAF4729783.1"/>
    </source>
</evidence>
<dbReference type="EMBL" id="CAJOBP010037784">
    <property type="protein sequence ID" value="CAF4729783.1"/>
    <property type="molecule type" value="Genomic_DNA"/>
</dbReference>
<comment type="caution">
    <text evidence="2">The sequence shown here is derived from an EMBL/GenBank/DDBJ whole genome shotgun (WGS) entry which is preliminary data.</text>
</comment>
<feature type="region of interest" description="Disordered" evidence="1">
    <location>
        <begin position="190"/>
        <end position="306"/>
    </location>
</feature>
<feature type="compositionally biased region" description="Polar residues" evidence="1">
    <location>
        <begin position="283"/>
        <end position="296"/>
    </location>
</feature>
<keyword evidence="3" id="KW-1185">Reference proteome</keyword>
<feature type="compositionally biased region" description="Basic and acidic residues" evidence="1">
    <location>
        <begin position="204"/>
        <end position="232"/>
    </location>
</feature>
<sequence length="306" mass="34339">DKISSISEQNKDGSLPVLQIDPLTLINSISSFNRVDDNHENILESACVSKSQSESNDVNTSLSEKFDQIRIKKSSLTTHMDEHSIAAWVKSTTVESAVSSIERSPSLPSTIIEQITNSRRASTVSTICDTQQQQQISACSDTLSSTLSQNASVVTDVQRSFSFPATSSQHQFDDDEENQFVQVDQDDDYSSQFLPVPESEDSEIDKVEKKASIEEPIEFHTRSPTEKMKKSSEGSPSLEVRRKSLSNRKRNNSWNTNKNNLLLYQKSQSQKISSQPPYLKSRIVNNQYPTNHSLSPDTKIFPSDRK</sequence>
<dbReference type="Proteomes" id="UP000663873">
    <property type="component" value="Unassembled WGS sequence"/>
</dbReference>